<name>A0A2U1J9A4_SMIAN</name>
<accession>A0A2U1J9A4</accession>
<feature type="compositionally biased region" description="Polar residues" evidence="1">
    <location>
        <begin position="336"/>
        <end position="348"/>
    </location>
</feature>
<sequence length="355" mass="37894">MAYISLLLIAISITNINGLPNGDSADVSGNAIARSYDKNGVPVGGYGVYRDLPVNVVPPNNNKIVDTISKTVVNRVGNFGPNRDGNTGPNGGGKVGPNGGEKAGPNPRENVRPNASGNSKPNMGGSVGPNNKGNSGPNGGGNTRSNGRGNNRPNRDAVVGTNGGNVGVNVNDLIIQDDSDEDVDTLTDDVPLKGTDPFDTLVDPCTSITVSEPTNLGTHRTNIAGNPFDDELKLDLHKRYYQGNYDQRGLPSKYGDNNEYRGMGYQNGQDYIKPTFVPVGIYEVDCYEDPCGNLYGNGRGKNGYENKYGNGKNAYKDREDSYKGYKNINPGKQYYTKPSNYQNPTSVPVATATDK</sequence>
<evidence type="ECO:0000256" key="1">
    <source>
        <dbReference type="SAM" id="MobiDB-lite"/>
    </source>
</evidence>
<feature type="region of interest" description="Disordered" evidence="1">
    <location>
        <begin position="75"/>
        <end position="164"/>
    </location>
</feature>
<feature type="signal peptide" evidence="2">
    <location>
        <begin position="1"/>
        <end position="18"/>
    </location>
</feature>
<reference evidence="3 4" key="1">
    <citation type="journal article" date="2018" name="MBio">
        <title>Comparative Genomics Reveals the Core Gene Toolbox for the Fungus-Insect Symbiosis.</title>
        <authorList>
            <person name="Wang Y."/>
            <person name="Stata M."/>
            <person name="Wang W."/>
            <person name="Stajich J.E."/>
            <person name="White M.M."/>
            <person name="Moncalvo J.M."/>
        </authorList>
    </citation>
    <scope>NUCLEOTIDE SEQUENCE [LARGE SCALE GENOMIC DNA]</scope>
    <source>
        <strain evidence="3 4">AUS-126-30</strain>
    </source>
</reference>
<gene>
    <name evidence="3" type="ORF">BB558_002216</name>
</gene>
<evidence type="ECO:0000313" key="3">
    <source>
        <dbReference type="EMBL" id="PWA01671.1"/>
    </source>
</evidence>
<keyword evidence="2" id="KW-0732">Signal</keyword>
<dbReference type="Proteomes" id="UP000245591">
    <property type="component" value="Unassembled WGS sequence"/>
</dbReference>
<feature type="region of interest" description="Disordered" evidence="1">
    <location>
        <begin position="321"/>
        <end position="355"/>
    </location>
</feature>
<evidence type="ECO:0000256" key="2">
    <source>
        <dbReference type="SAM" id="SignalP"/>
    </source>
</evidence>
<evidence type="ECO:0000313" key="4">
    <source>
        <dbReference type="Proteomes" id="UP000245591"/>
    </source>
</evidence>
<dbReference type="EMBL" id="MBFU01000143">
    <property type="protein sequence ID" value="PWA01671.1"/>
    <property type="molecule type" value="Genomic_DNA"/>
</dbReference>
<organism evidence="3 4">
    <name type="scientific">Smittium angustum</name>
    <dbReference type="NCBI Taxonomy" id="133377"/>
    <lineage>
        <taxon>Eukaryota</taxon>
        <taxon>Fungi</taxon>
        <taxon>Fungi incertae sedis</taxon>
        <taxon>Zoopagomycota</taxon>
        <taxon>Kickxellomycotina</taxon>
        <taxon>Harpellomycetes</taxon>
        <taxon>Harpellales</taxon>
        <taxon>Legeriomycetaceae</taxon>
        <taxon>Smittium</taxon>
    </lineage>
</organism>
<feature type="compositionally biased region" description="Gly residues" evidence="1">
    <location>
        <begin position="88"/>
        <end position="102"/>
    </location>
</feature>
<proteinExistence type="predicted"/>
<keyword evidence="4" id="KW-1185">Reference proteome</keyword>
<feature type="compositionally biased region" description="Low complexity" evidence="1">
    <location>
        <begin position="143"/>
        <end position="152"/>
    </location>
</feature>
<comment type="caution">
    <text evidence="3">The sequence shown here is derived from an EMBL/GenBank/DDBJ whole genome shotgun (WGS) entry which is preliminary data.</text>
</comment>
<feature type="chain" id="PRO_5015570718" evidence="2">
    <location>
        <begin position="19"/>
        <end position="355"/>
    </location>
</feature>
<protein>
    <submittedName>
        <fullName evidence="3">Uncharacterized protein</fullName>
    </submittedName>
</protein>
<dbReference type="AlphaFoldDB" id="A0A2U1J9A4"/>